<proteinExistence type="predicted"/>
<accession>A0A5C8ZEQ4</accession>
<evidence type="ECO:0000256" key="4">
    <source>
        <dbReference type="ARBA" id="ARBA00023136"/>
    </source>
</evidence>
<dbReference type="GO" id="GO:0016020">
    <property type="term" value="C:membrane"/>
    <property type="evidence" value="ECO:0007669"/>
    <property type="project" value="UniProtKB-SubCell"/>
</dbReference>
<evidence type="ECO:0000313" key="9">
    <source>
        <dbReference type="Proteomes" id="UP000321234"/>
    </source>
</evidence>
<dbReference type="Pfam" id="PF05154">
    <property type="entry name" value="TM2"/>
    <property type="match status" value="1"/>
</dbReference>
<keyword evidence="4 6" id="KW-0472">Membrane</keyword>
<sequence>MSHPDGDGHVPVDRLQLVGAQVGRRLGQPGLHLVVQGRELLQRGDHRGGAHRRGATAVRGRAVRALRRHGSTLPDGSRRGDDAPRRRHGVRPSRRWRRTTTSGSARAAARHLSPTVGEEPAAVQVAACEGEHMSDDDAYGRPPTGPGQPGQVQPYAGYGGQPLPPPGYGPGLTMFPQQYKDTTAAWLLWFFLGHLGGHDFYLRRTGAAIAKIVLTLIGWVTVWVFIGIVPLAAVLVWWIVDAATMSGRLQHVNAQVYAHNRALGAAH</sequence>
<keyword evidence="2 6" id="KW-0812">Transmembrane</keyword>
<comment type="subcellular location">
    <subcellularLocation>
        <location evidence="1">Membrane</location>
        <topology evidence="1">Multi-pass membrane protein</topology>
    </subcellularLocation>
</comment>
<feature type="region of interest" description="Disordered" evidence="5">
    <location>
        <begin position="133"/>
        <end position="160"/>
    </location>
</feature>
<feature type="compositionally biased region" description="Basic residues" evidence="5">
    <location>
        <begin position="85"/>
        <end position="98"/>
    </location>
</feature>
<dbReference type="EMBL" id="VKAC01000005">
    <property type="protein sequence ID" value="TXR56312.1"/>
    <property type="molecule type" value="Genomic_DNA"/>
</dbReference>
<reference evidence="8 9" key="1">
    <citation type="submission" date="2019-07" db="EMBL/GenBank/DDBJ databases">
        <title>Quadrisphaera sp. strain DD2A genome sequencing and assembly.</title>
        <authorList>
            <person name="Kim I."/>
        </authorList>
    </citation>
    <scope>NUCLEOTIDE SEQUENCE [LARGE SCALE GENOMIC DNA]</scope>
    <source>
        <strain evidence="8 9">DD2A</strain>
    </source>
</reference>
<dbReference type="OrthoDB" id="5122936at2"/>
<keyword evidence="9" id="KW-1185">Reference proteome</keyword>
<gene>
    <name evidence="8" type="ORF">FMM08_09340</name>
</gene>
<comment type="caution">
    <text evidence="8">The sequence shown here is derived from an EMBL/GenBank/DDBJ whole genome shotgun (WGS) entry which is preliminary data.</text>
</comment>
<evidence type="ECO:0000256" key="5">
    <source>
        <dbReference type="SAM" id="MobiDB-lite"/>
    </source>
</evidence>
<organism evidence="8 9">
    <name type="scientific">Quadrisphaera setariae</name>
    <dbReference type="NCBI Taxonomy" id="2593304"/>
    <lineage>
        <taxon>Bacteria</taxon>
        <taxon>Bacillati</taxon>
        <taxon>Actinomycetota</taxon>
        <taxon>Actinomycetes</taxon>
        <taxon>Kineosporiales</taxon>
        <taxon>Kineosporiaceae</taxon>
        <taxon>Quadrisphaera</taxon>
    </lineage>
</organism>
<evidence type="ECO:0000256" key="1">
    <source>
        <dbReference type="ARBA" id="ARBA00004141"/>
    </source>
</evidence>
<evidence type="ECO:0000256" key="6">
    <source>
        <dbReference type="SAM" id="Phobius"/>
    </source>
</evidence>
<keyword evidence="3 6" id="KW-1133">Transmembrane helix</keyword>
<evidence type="ECO:0000259" key="7">
    <source>
        <dbReference type="Pfam" id="PF05154"/>
    </source>
</evidence>
<evidence type="ECO:0000313" key="8">
    <source>
        <dbReference type="EMBL" id="TXR56312.1"/>
    </source>
</evidence>
<dbReference type="InterPro" id="IPR007829">
    <property type="entry name" value="TM2"/>
</dbReference>
<dbReference type="Proteomes" id="UP000321234">
    <property type="component" value="Unassembled WGS sequence"/>
</dbReference>
<dbReference type="AlphaFoldDB" id="A0A5C8ZEQ4"/>
<name>A0A5C8ZEQ4_9ACTN</name>
<protein>
    <submittedName>
        <fullName evidence="8">TM2 domain-containing protein</fullName>
    </submittedName>
</protein>
<feature type="transmembrane region" description="Helical" evidence="6">
    <location>
        <begin position="214"/>
        <end position="240"/>
    </location>
</feature>
<evidence type="ECO:0000256" key="2">
    <source>
        <dbReference type="ARBA" id="ARBA00022692"/>
    </source>
</evidence>
<feature type="domain" description="TM2" evidence="7">
    <location>
        <begin position="179"/>
        <end position="229"/>
    </location>
</feature>
<feature type="transmembrane region" description="Helical" evidence="6">
    <location>
        <begin position="184"/>
        <end position="202"/>
    </location>
</feature>
<evidence type="ECO:0000256" key="3">
    <source>
        <dbReference type="ARBA" id="ARBA00022989"/>
    </source>
</evidence>
<feature type="region of interest" description="Disordered" evidence="5">
    <location>
        <begin position="65"/>
        <end position="121"/>
    </location>
</feature>